<evidence type="ECO:0000313" key="1">
    <source>
        <dbReference type="EnsemblMetazoa" id="AARA006318-PA"/>
    </source>
</evidence>
<proteinExistence type="predicted"/>
<keyword evidence="2" id="KW-1185">Reference proteome</keyword>
<sequence>MRSILSNIAKMYDPLGLIAPILVRAKMLMQELWLLKSGWDEPVPQQIYKKWKAIQEFHTFTDASEAAYGACTYVRCETAKGEVQISLLASKSRVAPLKRVTLPRLELSAAVLGAHLHH</sequence>
<name>A0A182HYE0_ANOAR</name>
<evidence type="ECO:0000313" key="2">
    <source>
        <dbReference type="Proteomes" id="UP000075840"/>
    </source>
</evidence>
<dbReference type="PANTHER" id="PTHR47331:SF1">
    <property type="entry name" value="GAG-LIKE PROTEIN"/>
    <property type="match status" value="1"/>
</dbReference>
<accession>A0A182HYE0</accession>
<dbReference type="EnsemblMetazoa" id="AARA006318-RA">
    <property type="protein sequence ID" value="AARA006318-PA"/>
    <property type="gene ID" value="AARA006318"/>
</dbReference>
<dbReference type="AlphaFoldDB" id="A0A182HYE0"/>
<dbReference type="VEuPathDB" id="VectorBase:AARA21_003194"/>
<organism evidence="1 2">
    <name type="scientific">Anopheles arabiensis</name>
    <name type="common">Mosquito</name>
    <dbReference type="NCBI Taxonomy" id="7173"/>
    <lineage>
        <taxon>Eukaryota</taxon>
        <taxon>Metazoa</taxon>
        <taxon>Ecdysozoa</taxon>
        <taxon>Arthropoda</taxon>
        <taxon>Hexapoda</taxon>
        <taxon>Insecta</taxon>
        <taxon>Pterygota</taxon>
        <taxon>Neoptera</taxon>
        <taxon>Endopterygota</taxon>
        <taxon>Diptera</taxon>
        <taxon>Nematocera</taxon>
        <taxon>Culicoidea</taxon>
        <taxon>Culicidae</taxon>
        <taxon>Anophelinae</taxon>
        <taxon>Anopheles</taxon>
    </lineage>
</organism>
<dbReference type="PANTHER" id="PTHR47331">
    <property type="entry name" value="PHD-TYPE DOMAIN-CONTAINING PROTEIN"/>
    <property type="match status" value="1"/>
</dbReference>
<dbReference type="Proteomes" id="UP000075840">
    <property type="component" value="Unassembled WGS sequence"/>
</dbReference>
<dbReference type="VEuPathDB" id="VectorBase:AARA006318"/>
<dbReference type="Pfam" id="PF05380">
    <property type="entry name" value="Peptidase_A17"/>
    <property type="match status" value="1"/>
</dbReference>
<dbReference type="EMBL" id="APCN01006288">
    <property type="status" value="NOT_ANNOTATED_CDS"/>
    <property type="molecule type" value="Genomic_DNA"/>
</dbReference>
<dbReference type="InterPro" id="IPR008042">
    <property type="entry name" value="Retrotrans_Pao"/>
</dbReference>
<protein>
    <submittedName>
        <fullName evidence="1">Uncharacterized protein</fullName>
    </submittedName>
</protein>
<reference evidence="1" key="1">
    <citation type="submission" date="2022-08" db="UniProtKB">
        <authorList>
            <consortium name="EnsemblMetazoa"/>
        </authorList>
    </citation>
    <scope>IDENTIFICATION</scope>
    <source>
        <strain evidence="1">Dongola</strain>
    </source>
</reference>